<name>A0A9W6URY5_9ACTN</name>
<proteinExistence type="predicted"/>
<dbReference type="AlphaFoldDB" id="A0A9W6URY5"/>
<dbReference type="EMBL" id="BSRX01000046">
    <property type="protein sequence ID" value="GLW58003.1"/>
    <property type="molecule type" value="Genomic_DNA"/>
</dbReference>
<dbReference type="OrthoDB" id="4213699at2"/>
<reference evidence="2" key="1">
    <citation type="submission" date="2023-02" db="EMBL/GenBank/DDBJ databases">
        <title>Kitasatospora phosalacinea NBRC 14362.</title>
        <authorList>
            <person name="Ichikawa N."/>
            <person name="Sato H."/>
            <person name="Tonouchi N."/>
        </authorList>
    </citation>
    <scope>NUCLEOTIDE SEQUENCE</scope>
    <source>
        <strain evidence="2">NBRC 14362</strain>
    </source>
</reference>
<accession>A0A9W6URY5</accession>
<organism evidence="2 3">
    <name type="scientific">Kitasatospora phosalacinea</name>
    <dbReference type="NCBI Taxonomy" id="2065"/>
    <lineage>
        <taxon>Bacteria</taxon>
        <taxon>Bacillati</taxon>
        <taxon>Actinomycetota</taxon>
        <taxon>Actinomycetes</taxon>
        <taxon>Kitasatosporales</taxon>
        <taxon>Streptomycetaceae</taxon>
        <taxon>Kitasatospora</taxon>
    </lineage>
</organism>
<feature type="compositionally biased region" description="Basic and acidic residues" evidence="1">
    <location>
        <begin position="178"/>
        <end position="189"/>
    </location>
</feature>
<feature type="compositionally biased region" description="Low complexity" evidence="1">
    <location>
        <begin position="208"/>
        <end position="221"/>
    </location>
</feature>
<comment type="caution">
    <text evidence="2">The sequence shown here is derived from an EMBL/GenBank/DDBJ whole genome shotgun (WGS) entry which is preliminary data.</text>
</comment>
<feature type="region of interest" description="Disordered" evidence="1">
    <location>
        <begin position="164"/>
        <end position="235"/>
    </location>
</feature>
<evidence type="ECO:0000256" key="1">
    <source>
        <dbReference type="SAM" id="MobiDB-lite"/>
    </source>
</evidence>
<sequence>MKSPRSEASALRAVAELIDDKRAKLPAGGSPFVLPKPVEVGRQVVGLGRVVAELGDEYLFRAAESAPQQYTVLAAEAFASASGSVAQAASALGAVAQQLAFIARTANMHDEPRHKEARTLAYGTAEYAVETARDDLADAARVLRACAETSAPALVGLRQGAYTRSAHATAPKPPPPDRAADERAADLPDRFSPAARVGAALSPSSVQPSTSPAASSDAVAVPVPPVSSAPRRGMP</sequence>
<gene>
    <name evidence="2" type="ORF">Kpho01_60140</name>
</gene>
<dbReference type="RefSeq" id="WP_033252458.1">
    <property type="nucleotide sequence ID" value="NZ_BSRX01000046.1"/>
</dbReference>
<dbReference type="Proteomes" id="UP001165143">
    <property type="component" value="Unassembled WGS sequence"/>
</dbReference>
<protein>
    <submittedName>
        <fullName evidence="2">Uncharacterized protein</fullName>
    </submittedName>
</protein>
<evidence type="ECO:0000313" key="3">
    <source>
        <dbReference type="Proteomes" id="UP001165143"/>
    </source>
</evidence>
<evidence type="ECO:0000313" key="2">
    <source>
        <dbReference type="EMBL" id="GLW58003.1"/>
    </source>
</evidence>